<name>A0A183E410_9BILA</name>
<dbReference type="AlphaFoldDB" id="A0A183E410"/>
<organism evidence="3">
    <name type="scientific">Gongylonema pulchrum</name>
    <dbReference type="NCBI Taxonomy" id="637853"/>
    <lineage>
        <taxon>Eukaryota</taxon>
        <taxon>Metazoa</taxon>
        <taxon>Ecdysozoa</taxon>
        <taxon>Nematoda</taxon>
        <taxon>Chromadorea</taxon>
        <taxon>Rhabditida</taxon>
        <taxon>Spirurina</taxon>
        <taxon>Spiruromorpha</taxon>
        <taxon>Spiruroidea</taxon>
        <taxon>Gongylonematidae</taxon>
        <taxon>Gongylonema</taxon>
    </lineage>
</organism>
<evidence type="ECO:0000313" key="3">
    <source>
        <dbReference type="WBParaSite" id="GPUH_0001572301-mRNA-1"/>
    </source>
</evidence>
<gene>
    <name evidence="1" type="ORF">GPUH_LOCUS15701</name>
</gene>
<dbReference type="Proteomes" id="UP000271098">
    <property type="component" value="Unassembled WGS sequence"/>
</dbReference>
<dbReference type="EMBL" id="UYRT01082799">
    <property type="protein sequence ID" value="VDN26501.1"/>
    <property type="molecule type" value="Genomic_DNA"/>
</dbReference>
<reference evidence="3" key="1">
    <citation type="submission" date="2016-06" db="UniProtKB">
        <authorList>
            <consortium name="WormBaseParasite"/>
        </authorList>
    </citation>
    <scope>IDENTIFICATION</scope>
</reference>
<dbReference type="WBParaSite" id="GPUH_0001572301-mRNA-1">
    <property type="protein sequence ID" value="GPUH_0001572301-mRNA-1"/>
    <property type="gene ID" value="GPUH_0001572301"/>
</dbReference>
<protein>
    <submittedName>
        <fullName evidence="3">Helitron_like_N domain-containing protein</fullName>
    </submittedName>
</protein>
<sequence length="362" mass="42077">MRYDRRVAQRPDYLFFRAKKIELLRLSSKISLCLRKKKIRNRNGINAVNLSNNDFIHELVQHDDAYHILKRVVDRESITSAETLTLQYAEKSRLIQFDPVTYARYFNYRYQEQRKLWDFPGGPFEGKAIAHSCYRVEFQQRRSPHIHQLLWLSDVPVFDTVPGQNELEICSLIDRFIACSSTVDHQDQEGSSYSPHFLEFLCQRHAATCGKRWTGKCRFGIPFYPKHKTQILRPLLEKTDEQEHERLARVLKRIKGVLTENENLPHIGAVGGASTRCWIGKNWRNRRFYSQCERHIQPGFKGMVQPFGLKTKNADSATTIANPTLDITCGNLEIVHGTCVSLTSFHEPIWTRCEVPALSSIR</sequence>
<evidence type="ECO:0000313" key="1">
    <source>
        <dbReference type="EMBL" id="VDN26501.1"/>
    </source>
</evidence>
<reference evidence="1 2" key="2">
    <citation type="submission" date="2018-11" db="EMBL/GenBank/DDBJ databases">
        <authorList>
            <consortium name="Pathogen Informatics"/>
        </authorList>
    </citation>
    <scope>NUCLEOTIDE SEQUENCE [LARGE SCALE GENOMIC DNA]</scope>
</reference>
<accession>A0A183E410</accession>
<dbReference type="OrthoDB" id="5877053at2759"/>
<proteinExistence type="predicted"/>
<keyword evidence="2" id="KW-1185">Reference proteome</keyword>
<evidence type="ECO:0000313" key="2">
    <source>
        <dbReference type="Proteomes" id="UP000271098"/>
    </source>
</evidence>